<protein>
    <submittedName>
        <fullName evidence="1">Uncharacterized protein</fullName>
    </submittedName>
</protein>
<reference evidence="1" key="1">
    <citation type="submission" date="2020-07" db="EMBL/GenBank/DDBJ databases">
        <authorList>
            <person name="Nazaruddin N."/>
        </authorList>
    </citation>
    <scope>NUCLEOTIDE SEQUENCE</scope>
</reference>
<gene>
    <name evidence="1" type="ORF">MHI_LOCUS367859</name>
</gene>
<accession>A0A6V7H1J2</accession>
<dbReference type="AlphaFoldDB" id="A0A6V7H1J2"/>
<name>A0A6V7H1J2_9HYME</name>
<feature type="non-terminal residue" evidence="1">
    <location>
        <position position="1"/>
    </location>
</feature>
<evidence type="ECO:0000313" key="1">
    <source>
        <dbReference type="EMBL" id="CAD1473254.1"/>
    </source>
</evidence>
<dbReference type="EMBL" id="CAJDYZ010006317">
    <property type="protein sequence ID" value="CAD1473254.1"/>
    <property type="molecule type" value="Genomic_DNA"/>
</dbReference>
<organism evidence="1 2">
    <name type="scientific">Heterotrigona itama</name>
    <dbReference type="NCBI Taxonomy" id="395501"/>
    <lineage>
        <taxon>Eukaryota</taxon>
        <taxon>Metazoa</taxon>
        <taxon>Ecdysozoa</taxon>
        <taxon>Arthropoda</taxon>
        <taxon>Hexapoda</taxon>
        <taxon>Insecta</taxon>
        <taxon>Pterygota</taxon>
        <taxon>Neoptera</taxon>
        <taxon>Endopterygota</taxon>
        <taxon>Hymenoptera</taxon>
        <taxon>Apocrita</taxon>
        <taxon>Aculeata</taxon>
        <taxon>Apoidea</taxon>
        <taxon>Anthophila</taxon>
        <taxon>Apidae</taxon>
        <taxon>Heterotrigona</taxon>
    </lineage>
</organism>
<keyword evidence="2" id="KW-1185">Reference proteome</keyword>
<comment type="caution">
    <text evidence="1">The sequence shown here is derived from an EMBL/GenBank/DDBJ whole genome shotgun (WGS) entry which is preliminary data.</text>
</comment>
<dbReference type="Proteomes" id="UP000752696">
    <property type="component" value="Unassembled WGS sequence"/>
</dbReference>
<evidence type="ECO:0000313" key="2">
    <source>
        <dbReference type="Proteomes" id="UP000752696"/>
    </source>
</evidence>
<proteinExistence type="predicted"/>
<feature type="non-terminal residue" evidence="1">
    <location>
        <position position="91"/>
    </location>
</feature>
<dbReference type="OrthoDB" id="10416852at2759"/>
<sequence>SSRSKQLRPQPRNTLIAKLAASLHTWRLPSVRIVMRMGRIMRTLQEQNPLEECRLTLTFARRPTTPASFYRLGGSLDEIQKGLMSTLLYLL</sequence>